<evidence type="ECO:0000313" key="11">
    <source>
        <dbReference type="EMBL" id="SPC88900.1"/>
    </source>
</evidence>
<feature type="region of interest" description="Disordered" evidence="6">
    <location>
        <begin position="1529"/>
        <end position="1554"/>
    </location>
</feature>
<reference evidence="11" key="1">
    <citation type="submission" date="2018-02" db="EMBL/GenBank/DDBJ databases">
        <authorList>
            <person name="Cohen D.B."/>
            <person name="Kent A.D."/>
        </authorList>
    </citation>
    <scope>NUCLEOTIDE SEQUENCE</scope>
</reference>
<evidence type="ECO:0000259" key="10">
    <source>
        <dbReference type="Pfam" id="PF17921"/>
    </source>
</evidence>
<dbReference type="InterPro" id="IPR043502">
    <property type="entry name" value="DNA/RNA_pol_sf"/>
</dbReference>
<feature type="compositionally biased region" description="Polar residues" evidence="6">
    <location>
        <begin position="8"/>
        <end position="23"/>
    </location>
</feature>
<accession>A0A2N9FP68</accession>
<sequence>MPPRSRRQNSVVNSHPNTESNAHNRAVGGVQQNNGGNMDGGGIPEGNLGGGNPGGQPPLTLIYELIQSLQQNQGELAESIRQLKESSNNREAHGGNGRNHEERDHHDERDSNNKNDAPFVTMSDVADLLKQERERPPKEPRHFVRKPPYPKELLKEPYPEKYDTPNFSLFYGRKGSAVEHISKFLDSMGLFARNGGLCLREFSKSLVDRAYTWYAMLPEESIRDWEDMVESFCSKYFHVEEKITLFNLHSTKQLPGEDLLKYIHRFRDISLDCHVKYEESELVEVCIDNMLPEFRAHLENLDISQFAPLLQKARKTALSIKPHSEKAREKKSQHQALTVSTTTAPSGNKRKRPVEKIFEEPPPLPFTVEEMMVIFDKWVKDEVIKLPQINKPPTEEEKRDPKFCRYHRYVHHPTADCRSLRWELNRKIQDGSTSDMEVDESAVADTTLTPAAVRTLQKSPKFKSLFNQLGLGPEARNAAIEAIIAIAADSRATCFTVEAHASRTFLETTNAVTFTDEDMEVQYPDHRRPLYVSAVIKDVQVRRALVDTGSCLNLIPLSTLKAANIPQHKIQGAPIEVTGFGGAAEYTMGHIQLVLRVGPIVALTRFHVVNSEVPYHALLGRPWLHKHKLISSTYHQCIKGRLNGKPIHIATNPSPFDQTEAHFIEAALYDELSTEEPPIIKPSGTPLPDWEDIKNDPDVDLQEVLERKKKRKERMAENENAPRCIRVQMPDGRIVYRLSTNGVFAWKYDEMPGIDPGLVAHSLNVEPGTKPVVQPARTFHTEVEAQITLRSEEIACRRCCVDFRNLNKACPKDEFPLPNMDLLIDSAAGSAMFSFMDGFSGYNQIQMSPRDAEKTTFRTPIGNFYYTVMPFGLKNAGATYQRTMTAMFHDMIHQEIEDYVDDIVVKSKRREDHIEVLRKVFERCRLYKLKMNPLKCAFGVSAGKFLGFLVHNRGIDVDPAKASAIATMKPPTSHKELKSFLGRLSYIRRFIPGLAAVTSTFSHLLKKGVSFNWSAECQEAFERIQAIMTKLPTVCAPIARKPLWLYLASNSQAIGALVAQEDDGGIEQPVYYLSQYEISTETPTAIKSQAIADLLAQFPREDSSIISQEVPGEVGEALLIGMADSMWTLKFDGSSTSMSNGAGVVLIREDGETIAKSFKLDFPCSNNASEYEAYITGLAIAHGMGIKHLRDCGREDWRTPLKSKLISPEGVADLKVLKDFVLISGDLYRRLPGGILARCVSLQEGTKKLQEVHEKSCELEGGTGREAARIKKLSTRYFVESVMKEAHSGEGGEHQGKKRLYQLLLTLGYYWPTMKRDTADFVKACHTCQMQANLIHTHPTNLQNMATPWPFHTWGLDLIGPINPPSGGYMWILAATEYFTKWVEAIPLRKATWSSLWPTSSGSISSQGLAFPTRSSAIMVLLLLTRMFEKCWSTIGSSTDGWNSHLADVLWAYRGSPKTATGFTPFSLIYGTDVISPPELLVPSPRMLQGTELEADVEMCVEARVADLESLDESRELALARNLRIPSKAGKRLRKDSTHQNIFPGSNGFEDGRPREKRSAITIQVHTKLGGALCNPRST</sequence>
<organism evidence="11">
    <name type="scientific">Fagus sylvatica</name>
    <name type="common">Beechnut</name>
    <dbReference type="NCBI Taxonomy" id="28930"/>
    <lineage>
        <taxon>Eukaryota</taxon>
        <taxon>Viridiplantae</taxon>
        <taxon>Streptophyta</taxon>
        <taxon>Embryophyta</taxon>
        <taxon>Tracheophyta</taxon>
        <taxon>Spermatophyta</taxon>
        <taxon>Magnoliopsida</taxon>
        <taxon>eudicotyledons</taxon>
        <taxon>Gunneridae</taxon>
        <taxon>Pentapetalae</taxon>
        <taxon>rosids</taxon>
        <taxon>fabids</taxon>
        <taxon>Fagales</taxon>
        <taxon>Fagaceae</taxon>
        <taxon>Fagus</taxon>
    </lineage>
</organism>
<feature type="region of interest" description="Disordered" evidence="6">
    <location>
        <begin position="320"/>
        <end position="352"/>
    </location>
</feature>
<dbReference type="GO" id="GO:0004519">
    <property type="term" value="F:endonuclease activity"/>
    <property type="evidence" value="ECO:0007669"/>
    <property type="project" value="UniProtKB-KW"/>
</dbReference>
<dbReference type="InterPro" id="IPR050951">
    <property type="entry name" value="Retrovirus_Pol_polyprotein"/>
</dbReference>
<evidence type="ECO:0000256" key="3">
    <source>
        <dbReference type="ARBA" id="ARBA00022722"/>
    </source>
</evidence>
<keyword evidence="2" id="KW-0548">Nucleotidyltransferase</keyword>
<dbReference type="SUPFAM" id="SSF53098">
    <property type="entry name" value="Ribonuclease H-like"/>
    <property type="match status" value="2"/>
</dbReference>
<dbReference type="Gene3D" id="1.10.340.70">
    <property type="match status" value="1"/>
</dbReference>
<dbReference type="CDD" id="cd01647">
    <property type="entry name" value="RT_LTR"/>
    <property type="match status" value="1"/>
</dbReference>
<evidence type="ECO:0000256" key="4">
    <source>
        <dbReference type="ARBA" id="ARBA00022759"/>
    </source>
</evidence>
<feature type="region of interest" description="Disordered" evidence="6">
    <location>
        <begin position="85"/>
        <end position="119"/>
    </location>
</feature>
<feature type="region of interest" description="Disordered" evidence="6">
    <location>
        <begin position="1"/>
        <end position="56"/>
    </location>
</feature>
<feature type="region of interest" description="Disordered" evidence="6">
    <location>
        <begin position="132"/>
        <end position="157"/>
    </location>
</feature>
<dbReference type="Gene3D" id="3.30.70.270">
    <property type="match status" value="2"/>
</dbReference>
<evidence type="ECO:0000256" key="1">
    <source>
        <dbReference type="ARBA" id="ARBA00022679"/>
    </source>
</evidence>
<dbReference type="Gene3D" id="3.30.420.10">
    <property type="entry name" value="Ribonuclease H-like superfamily/Ribonuclease H"/>
    <property type="match status" value="3"/>
</dbReference>
<feature type="domain" description="Retrotransposon gag" evidence="8">
    <location>
        <begin position="202"/>
        <end position="287"/>
    </location>
</feature>
<dbReference type="Gene3D" id="2.40.70.10">
    <property type="entry name" value="Acid Proteases"/>
    <property type="match status" value="1"/>
</dbReference>
<dbReference type="InterPro" id="IPR036397">
    <property type="entry name" value="RNaseH_sf"/>
</dbReference>
<dbReference type="InterPro" id="IPR041577">
    <property type="entry name" value="RT_RNaseH_2"/>
</dbReference>
<feature type="compositionally biased region" description="Basic and acidic residues" evidence="6">
    <location>
        <begin position="322"/>
        <end position="332"/>
    </location>
</feature>
<keyword evidence="1" id="KW-0808">Transferase</keyword>
<feature type="compositionally biased region" description="Basic and acidic residues" evidence="6">
    <location>
        <begin position="85"/>
        <end position="113"/>
    </location>
</feature>
<keyword evidence="5" id="KW-0511">Multifunctional enzyme</keyword>
<feature type="domain" description="Reverse transcriptase" evidence="7">
    <location>
        <begin position="799"/>
        <end position="948"/>
    </location>
</feature>
<evidence type="ECO:0000256" key="6">
    <source>
        <dbReference type="SAM" id="MobiDB-lite"/>
    </source>
</evidence>
<name>A0A2N9FP68_FAGSY</name>
<proteinExistence type="predicted"/>
<dbReference type="SUPFAM" id="SSF50630">
    <property type="entry name" value="Acid proteases"/>
    <property type="match status" value="1"/>
</dbReference>
<dbReference type="Gene3D" id="3.10.10.10">
    <property type="entry name" value="HIV Type 1 Reverse Transcriptase, subunit A, domain 1"/>
    <property type="match status" value="1"/>
</dbReference>
<keyword evidence="4" id="KW-0378">Hydrolase</keyword>
<dbReference type="InterPro" id="IPR021109">
    <property type="entry name" value="Peptidase_aspartic_dom_sf"/>
</dbReference>
<protein>
    <recommendedName>
        <fullName evidence="12">Reverse transcriptase domain-containing protein</fullName>
    </recommendedName>
</protein>
<evidence type="ECO:0000259" key="7">
    <source>
        <dbReference type="Pfam" id="PF00078"/>
    </source>
</evidence>
<evidence type="ECO:0000256" key="2">
    <source>
        <dbReference type="ARBA" id="ARBA00022695"/>
    </source>
</evidence>
<evidence type="ECO:0008006" key="12">
    <source>
        <dbReference type="Google" id="ProtNLM"/>
    </source>
</evidence>
<keyword evidence="4" id="KW-0255">Endonuclease</keyword>
<dbReference type="Pfam" id="PF17921">
    <property type="entry name" value="Integrase_H2C2"/>
    <property type="match status" value="1"/>
</dbReference>
<evidence type="ECO:0000259" key="8">
    <source>
        <dbReference type="Pfam" id="PF03732"/>
    </source>
</evidence>
<gene>
    <name evidence="11" type="ORF">FSB_LOCUS16782</name>
</gene>
<feature type="domain" description="Reverse transcriptase/retrotransposon-derived protein RNase H-like" evidence="9">
    <location>
        <begin position="1013"/>
        <end position="1077"/>
    </location>
</feature>
<keyword evidence="3" id="KW-0540">Nuclease</keyword>
<dbReference type="Pfam" id="PF03732">
    <property type="entry name" value="Retrotrans_gag"/>
    <property type="match status" value="1"/>
</dbReference>
<dbReference type="InterPro" id="IPR043128">
    <property type="entry name" value="Rev_trsase/Diguanyl_cyclase"/>
</dbReference>
<dbReference type="FunFam" id="3.30.70.270:FF:000020">
    <property type="entry name" value="Transposon Tf2-6 polyprotein-like Protein"/>
    <property type="match status" value="1"/>
</dbReference>
<dbReference type="PANTHER" id="PTHR37984:SF5">
    <property type="entry name" value="PROTEIN NYNRIN-LIKE"/>
    <property type="match status" value="1"/>
</dbReference>
<evidence type="ECO:0000256" key="5">
    <source>
        <dbReference type="ARBA" id="ARBA00023268"/>
    </source>
</evidence>
<feature type="domain" description="Integrase zinc-binding" evidence="10">
    <location>
        <begin position="1279"/>
        <end position="1331"/>
    </location>
</feature>
<dbReference type="Pfam" id="PF00078">
    <property type="entry name" value="RVT_1"/>
    <property type="match status" value="1"/>
</dbReference>
<dbReference type="PANTHER" id="PTHR37984">
    <property type="entry name" value="PROTEIN CBG26694"/>
    <property type="match status" value="1"/>
</dbReference>
<dbReference type="InterPro" id="IPR041588">
    <property type="entry name" value="Integrase_H2C2"/>
</dbReference>
<feature type="compositionally biased region" description="Polar residues" evidence="6">
    <location>
        <begin position="334"/>
        <end position="346"/>
    </location>
</feature>
<feature type="compositionally biased region" description="Gly residues" evidence="6">
    <location>
        <begin position="37"/>
        <end position="54"/>
    </location>
</feature>
<evidence type="ECO:0000259" key="9">
    <source>
        <dbReference type="Pfam" id="PF17919"/>
    </source>
</evidence>
<dbReference type="EMBL" id="OIVN01001028">
    <property type="protein sequence ID" value="SPC88900.1"/>
    <property type="molecule type" value="Genomic_DNA"/>
</dbReference>
<dbReference type="GO" id="GO:0016779">
    <property type="term" value="F:nucleotidyltransferase activity"/>
    <property type="evidence" value="ECO:0007669"/>
    <property type="project" value="UniProtKB-KW"/>
</dbReference>
<dbReference type="Pfam" id="PF17919">
    <property type="entry name" value="RT_RNaseH_2"/>
    <property type="match status" value="1"/>
</dbReference>
<dbReference type="SUPFAM" id="SSF56672">
    <property type="entry name" value="DNA/RNA polymerases"/>
    <property type="match status" value="1"/>
</dbReference>
<dbReference type="GO" id="GO:0003676">
    <property type="term" value="F:nucleic acid binding"/>
    <property type="evidence" value="ECO:0007669"/>
    <property type="project" value="InterPro"/>
</dbReference>
<dbReference type="CDD" id="cd00303">
    <property type="entry name" value="retropepsin_like"/>
    <property type="match status" value="1"/>
</dbReference>
<dbReference type="InterPro" id="IPR000477">
    <property type="entry name" value="RT_dom"/>
</dbReference>
<dbReference type="InterPro" id="IPR005162">
    <property type="entry name" value="Retrotrans_gag_dom"/>
</dbReference>
<feature type="compositionally biased region" description="Basic and acidic residues" evidence="6">
    <location>
        <begin position="132"/>
        <end position="142"/>
    </location>
</feature>
<dbReference type="InterPro" id="IPR012337">
    <property type="entry name" value="RNaseH-like_sf"/>
</dbReference>